<sequence length="165" mass="18885">MYLTFAPRNILQIDDARIVFRNFKGIASKFNNEGERNFAVVIPDQEIADALLNDKNQFGASWNVRIKAPKDGGDMPFIYLPVKVRFNERGPKIFLISGNHRTELKEDTVGILDDIDIRSIDMDIRPYDGEGAMGPFRSAYLQSMEVIQEVDRFTARYAAEEHPEE</sequence>
<protein>
    <recommendedName>
        <fullName evidence="1">Putative phage ssDNA-binding domain-containing protein</fullName>
    </recommendedName>
</protein>
<accession>C6LIS9</accession>
<evidence type="ECO:0000313" key="3">
    <source>
        <dbReference type="Proteomes" id="UP000005561"/>
    </source>
</evidence>
<name>C6LIS9_9FIRM</name>
<comment type="caution">
    <text evidence="2">The sequence shown here is derived from an EMBL/GenBank/DDBJ whole genome shotgun (WGS) entry which is preliminary data.</text>
</comment>
<dbReference type="Pfam" id="PF24083">
    <property type="entry name" value="Phage_ssDNA_bind"/>
    <property type="match status" value="1"/>
</dbReference>
<evidence type="ECO:0000313" key="2">
    <source>
        <dbReference type="EMBL" id="EET59468.1"/>
    </source>
</evidence>
<dbReference type="RefSeq" id="WP_006863328.1">
    <property type="nucleotide sequence ID" value="NZ_ACCL02000018.1"/>
</dbReference>
<dbReference type="eggNOG" id="ENOG5032W28">
    <property type="taxonomic scope" value="Bacteria"/>
</dbReference>
<dbReference type="InterPro" id="IPR057581">
    <property type="entry name" value="Phage_ssDNA_bind"/>
</dbReference>
<dbReference type="EMBL" id="ACCL02000018">
    <property type="protein sequence ID" value="EET59468.1"/>
    <property type="molecule type" value="Genomic_DNA"/>
</dbReference>
<dbReference type="OrthoDB" id="2042718at2"/>
<dbReference type="Proteomes" id="UP000005561">
    <property type="component" value="Unassembled WGS sequence"/>
</dbReference>
<dbReference type="AlphaFoldDB" id="C6LIS9"/>
<keyword evidence="3" id="KW-1185">Reference proteome</keyword>
<organism evidence="2 3">
    <name type="scientific">Marvinbryantia formatexigens DSM 14469</name>
    <dbReference type="NCBI Taxonomy" id="478749"/>
    <lineage>
        <taxon>Bacteria</taxon>
        <taxon>Bacillati</taxon>
        <taxon>Bacillota</taxon>
        <taxon>Clostridia</taxon>
        <taxon>Lachnospirales</taxon>
        <taxon>Lachnospiraceae</taxon>
        <taxon>Marvinbryantia</taxon>
    </lineage>
</organism>
<evidence type="ECO:0000259" key="1">
    <source>
        <dbReference type="Pfam" id="PF24083"/>
    </source>
</evidence>
<gene>
    <name evidence="2" type="ORF">BRYFOR_08559</name>
</gene>
<reference evidence="2" key="1">
    <citation type="submission" date="2009-07" db="EMBL/GenBank/DDBJ databases">
        <authorList>
            <person name="Weinstock G."/>
            <person name="Sodergren E."/>
            <person name="Clifton S."/>
            <person name="Fulton L."/>
            <person name="Fulton B."/>
            <person name="Courtney L."/>
            <person name="Fronick C."/>
            <person name="Harrison M."/>
            <person name="Strong C."/>
            <person name="Farmer C."/>
            <person name="Delahaunty K."/>
            <person name="Markovic C."/>
            <person name="Hall O."/>
            <person name="Minx P."/>
            <person name="Tomlinson C."/>
            <person name="Mitreva M."/>
            <person name="Nelson J."/>
            <person name="Hou S."/>
            <person name="Wollam A."/>
            <person name="Pepin K.H."/>
            <person name="Johnson M."/>
            <person name="Bhonagiri V."/>
            <person name="Nash W.E."/>
            <person name="Warren W."/>
            <person name="Chinwalla A."/>
            <person name="Mardis E.R."/>
            <person name="Wilson R.K."/>
        </authorList>
    </citation>
    <scope>NUCLEOTIDE SEQUENCE [LARGE SCALE GENOMIC DNA]</scope>
    <source>
        <strain evidence="2">DSM 14469</strain>
    </source>
</reference>
<dbReference type="STRING" id="168384.SAMN05660368_02992"/>
<proteinExistence type="predicted"/>
<feature type="domain" description="Putative phage ssDNA-binding" evidence="1">
    <location>
        <begin position="9"/>
        <end position="159"/>
    </location>
</feature>